<dbReference type="EMBL" id="JAVRJZ010000016">
    <property type="protein sequence ID" value="KAK2711139.1"/>
    <property type="molecule type" value="Genomic_DNA"/>
</dbReference>
<organism evidence="1 2">
    <name type="scientific">Artemia franciscana</name>
    <name type="common">Brine shrimp</name>
    <name type="synonym">Artemia sanfranciscana</name>
    <dbReference type="NCBI Taxonomy" id="6661"/>
    <lineage>
        <taxon>Eukaryota</taxon>
        <taxon>Metazoa</taxon>
        <taxon>Ecdysozoa</taxon>
        <taxon>Arthropoda</taxon>
        <taxon>Crustacea</taxon>
        <taxon>Branchiopoda</taxon>
        <taxon>Anostraca</taxon>
        <taxon>Artemiidae</taxon>
        <taxon>Artemia</taxon>
    </lineage>
</organism>
<accession>A0AA88HIV7</accession>
<dbReference type="Proteomes" id="UP001187531">
    <property type="component" value="Unassembled WGS sequence"/>
</dbReference>
<protein>
    <submittedName>
        <fullName evidence="1">Uncharacterized protein</fullName>
    </submittedName>
</protein>
<dbReference type="AlphaFoldDB" id="A0AA88HIV7"/>
<name>A0AA88HIV7_ARTSF</name>
<evidence type="ECO:0000313" key="1">
    <source>
        <dbReference type="EMBL" id="KAK2711139.1"/>
    </source>
</evidence>
<keyword evidence="2" id="KW-1185">Reference proteome</keyword>
<gene>
    <name evidence="1" type="ORF">QYM36_012345</name>
</gene>
<reference evidence="1" key="1">
    <citation type="submission" date="2023-07" db="EMBL/GenBank/DDBJ databases">
        <title>Chromosome-level genome assembly of Artemia franciscana.</title>
        <authorList>
            <person name="Jo E."/>
        </authorList>
    </citation>
    <scope>NUCLEOTIDE SEQUENCE</scope>
    <source>
        <tissue evidence="1">Whole body</tissue>
    </source>
</reference>
<proteinExistence type="predicted"/>
<sequence length="104" mass="12189">MIAQSHDLTLKKKNIQIKGAVDNYDEDLLKVNVGNENLEKEMEIIELVEEGKVSEAVCDLEESLRQISELWKEEKWKKEEIFFDYECEGFRLIVEEILRKVGSV</sequence>
<evidence type="ECO:0000313" key="2">
    <source>
        <dbReference type="Proteomes" id="UP001187531"/>
    </source>
</evidence>
<comment type="caution">
    <text evidence="1">The sequence shown here is derived from an EMBL/GenBank/DDBJ whole genome shotgun (WGS) entry which is preliminary data.</text>
</comment>